<sequence length="348" mass="39250">MVCSRPGDGPRFFAVSRWFCLGSAITLLTLLGLNDASGQVPAGGAGQSAIPPRGNEGYVPPAAAQAPAVPNPSQPITPNDAQSTNALLPPPFTLTPYEQEQLDRVLRAWEERSSRIKTFECEFTRWEFDPVWGPPNQPKRITRGRILYSAPDKGLFRVDEEVVENRWQPAAHPERWVCDGRAVYEYRFETKQIVETPLPPELQGKAITEGPLPFLFGAEAESLKRRYYMRIITPQNVKDEIWLEAFPRYQREAANFQRAQLILKLPALDIYALQLYHPSAQPNTQSRTVFQFDRIKVNAFDPLRIFKEDPFRPILPDPSWAKVTEPASASPSGTPPHLGQQPQAIRPQ</sequence>
<proteinExistence type="predicted"/>
<dbReference type="AlphaFoldDB" id="A0A286RJG8"/>
<dbReference type="NCBIfam" id="TIGR03009">
    <property type="entry name" value="plancto_dom_2"/>
    <property type="match status" value="1"/>
</dbReference>
<dbReference type="KEGG" id="ttf:THTE_3499"/>
<dbReference type="RefSeq" id="WP_095415966.1">
    <property type="nucleotide sequence ID" value="NZ_CP018477.1"/>
</dbReference>
<evidence type="ECO:0008006" key="4">
    <source>
        <dbReference type="Google" id="ProtNLM"/>
    </source>
</evidence>
<evidence type="ECO:0000313" key="2">
    <source>
        <dbReference type="EMBL" id="ASV76101.1"/>
    </source>
</evidence>
<keyword evidence="3" id="KW-1185">Reference proteome</keyword>
<accession>A0A286RJG8</accession>
<protein>
    <recommendedName>
        <fullName evidence="4">TIGR03009 domain-containing protein</fullName>
    </recommendedName>
</protein>
<feature type="region of interest" description="Disordered" evidence="1">
    <location>
        <begin position="314"/>
        <end position="348"/>
    </location>
</feature>
<reference evidence="2 3" key="1">
    <citation type="journal article" name="Front. Microbiol.">
        <title>Sugar Metabolism of the First Thermophilic Planctomycete Thermogutta terrifontis: Comparative Genomic and Transcriptomic Approaches.</title>
        <authorList>
            <person name="Elcheninov A.G."/>
            <person name="Menzel P."/>
            <person name="Gudbergsdottir S.R."/>
            <person name="Slesarev A.I."/>
            <person name="Kadnikov V.V."/>
            <person name="Krogh A."/>
            <person name="Bonch-Osmolovskaya E.A."/>
            <person name="Peng X."/>
            <person name="Kublanov I.V."/>
        </authorList>
    </citation>
    <scope>NUCLEOTIDE SEQUENCE [LARGE SCALE GENOMIC DNA]</scope>
    <source>
        <strain evidence="2 3">R1</strain>
    </source>
</reference>
<gene>
    <name evidence="2" type="ORF">THTE_3499</name>
</gene>
<dbReference type="EMBL" id="CP018477">
    <property type="protein sequence ID" value="ASV76101.1"/>
    <property type="molecule type" value="Genomic_DNA"/>
</dbReference>
<evidence type="ECO:0000256" key="1">
    <source>
        <dbReference type="SAM" id="MobiDB-lite"/>
    </source>
</evidence>
<name>A0A286RJG8_9BACT</name>
<dbReference type="InterPro" id="IPR017461">
    <property type="entry name" value="CHP03009_planctomycetes"/>
</dbReference>
<evidence type="ECO:0000313" key="3">
    <source>
        <dbReference type="Proteomes" id="UP000215086"/>
    </source>
</evidence>
<dbReference type="Gene3D" id="2.50.20.10">
    <property type="entry name" value="Lipoprotein localisation LolA/LolB/LppX"/>
    <property type="match status" value="1"/>
</dbReference>
<organism evidence="2 3">
    <name type="scientific">Thermogutta terrifontis</name>
    <dbReference type="NCBI Taxonomy" id="1331910"/>
    <lineage>
        <taxon>Bacteria</taxon>
        <taxon>Pseudomonadati</taxon>
        <taxon>Planctomycetota</taxon>
        <taxon>Planctomycetia</taxon>
        <taxon>Pirellulales</taxon>
        <taxon>Thermoguttaceae</taxon>
        <taxon>Thermogutta</taxon>
    </lineage>
</organism>
<dbReference type="OrthoDB" id="243478at2"/>
<dbReference type="Proteomes" id="UP000215086">
    <property type="component" value="Chromosome"/>
</dbReference>